<reference evidence="1" key="2">
    <citation type="journal article" date="2024" name="Plant">
        <title>Genomic evolution and insights into agronomic trait innovations of Sesamum species.</title>
        <authorList>
            <person name="Miao H."/>
            <person name="Wang L."/>
            <person name="Qu L."/>
            <person name="Liu H."/>
            <person name="Sun Y."/>
            <person name="Le M."/>
            <person name="Wang Q."/>
            <person name="Wei S."/>
            <person name="Zheng Y."/>
            <person name="Lin W."/>
            <person name="Duan Y."/>
            <person name="Cao H."/>
            <person name="Xiong S."/>
            <person name="Wang X."/>
            <person name="Wei L."/>
            <person name="Li C."/>
            <person name="Ma Q."/>
            <person name="Ju M."/>
            <person name="Zhao R."/>
            <person name="Li G."/>
            <person name="Mu C."/>
            <person name="Tian Q."/>
            <person name="Mei H."/>
            <person name="Zhang T."/>
            <person name="Gao T."/>
            <person name="Zhang H."/>
        </authorList>
    </citation>
    <scope>NUCLEOTIDE SEQUENCE</scope>
    <source>
        <strain evidence="1">KEN1</strain>
    </source>
</reference>
<name>A0AAW2TLT2_9LAMI</name>
<evidence type="ECO:0000313" key="1">
    <source>
        <dbReference type="EMBL" id="KAL0405473.1"/>
    </source>
</evidence>
<organism evidence="1">
    <name type="scientific">Sesamum latifolium</name>
    <dbReference type="NCBI Taxonomy" id="2727402"/>
    <lineage>
        <taxon>Eukaryota</taxon>
        <taxon>Viridiplantae</taxon>
        <taxon>Streptophyta</taxon>
        <taxon>Embryophyta</taxon>
        <taxon>Tracheophyta</taxon>
        <taxon>Spermatophyta</taxon>
        <taxon>Magnoliopsida</taxon>
        <taxon>eudicotyledons</taxon>
        <taxon>Gunneridae</taxon>
        <taxon>Pentapetalae</taxon>
        <taxon>asterids</taxon>
        <taxon>lamiids</taxon>
        <taxon>Lamiales</taxon>
        <taxon>Pedaliaceae</taxon>
        <taxon>Sesamum</taxon>
    </lineage>
</organism>
<sequence>MLMMRVNCEMQALLGIVRGSNVGSPRCVALFPFSPNPFDMLLNEELREESDLDGENRYEHSEGVYNLTQHCTLNQEAIECYSVPNNDYENGADLIENVEGDANQNHSDDERAIVQLISPLENAHVNNEASATSQNNFQTNLQASFSLKQMHLANIRGINQLKVTPLSTKQKISSALLYMLSAIDLPKDSCGKNWVLYSKEWMELFNCTKVSHLARRLSDHHPPFITAQKTETRSSSSFRFQNMWVRHHKFIETVKRSWESPMQGYGMYKLQQKLDRTKELRTWNREVFGNVFQFSRASKNQSK</sequence>
<dbReference type="PANTHER" id="PTHR33710:SF62">
    <property type="entry name" value="DUF4283 DOMAIN PROTEIN"/>
    <property type="match status" value="1"/>
</dbReference>
<proteinExistence type="predicted"/>
<dbReference type="AlphaFoldDB" id="A0AAW2TLT2"/>
<dbReference type="EMBL" id="JACGWN010000014">
    <property type="protein sequence ID" value="KAL0405473.1"/>
    <property type="molecule type" value="Genomic_DNA"/>
</dbReference>
<gene>
    <name evidence="1" type="ORF">Slati_3861200</name>
</gene>
<dbReference type="PANTHER" id="PTHR33710">
    <property type="entry name" value="BNAC02G09200D PROTEIN"/>
    <property type="match status" value="1"/>
</dbReference>
<protein>
    <submittedName>
        <fullName evidence="1">Uncharacterized protein</fullName>
    </submittedName>
</protein>
<comment type="caution">
    <text evidence="1">The sequence shown here is derived from an EMBL/GenBank/DDBJ whole genome shotgun (WGS) entry which is preliminary data.</text>
</comment>
<reference evidence="1" key="1">
    <citation type="submission" date="2020-06" db="EMBL/GenBank/DDBJ databases">
        <authorList>
            <person name="Li T."/>
            <person name="Hu X."/>
            <person name="Zhang T."/>
            <person name="Song X."/>
            <person name="Zhang H."/>
            <person name="Dai N."/>
            <person name="Sheng W."/>
            <person name="Hou X."/>
            <person name="Wei L."/>
        </authorList>
    </citation>
    <scope>NUCLEOTIDE SEQUENCE</scope>
    <source>
        <strain evidence="1">KEN1</strain>
        <tissue evidence="1">Leaf</tissue>
    </source>
</reference>
<accession>A0AAW2TLT2</accession>